<protein>
    <recommendedName>
        <fullName evidence="3">PIG-L family deacetylase</fullName>
    </recommendedName>
</protein>
<gene>
    <name evidence="1" type="ORF">J5U22_02043</name>
</gene>
<dbReference type="PANTHER" id="PTHR12993:SF11">
    <property type="entry name" value="N-ACETYLGLUCOSAMINYL-PHOSPHATIDYLINOSITOL DE-N-ACETYLASE"/>
    <property type="match status" value="1"/>
</dbReference>
<dbReference type="InterPro" id="IPR003737">
    <property type="entry name" value="GlcNAc_PI_deacetylase-related"/>
</dbReference>
<keyword evidence="2" id="KW-1185">Reference proteome</keyword>
<dbReference type="AlphaFoldDB" id="A0A8F5C1Y2"/>
<dbReference type="GO" id="GO:0016811">
    <property type="term" value="F:hydrolase activity, acting on carbon-nitrogen (but not peptide) bonds, in linear amides"/>
    <property type="evidence" value="ECO:0007669"/>
    <property type="project" value="TreeGrafter"/>
</dbReference>
<accession>A0A8F5C1Y2</accession>
<dbReference type="Pfam" id="PF02585">
    <property type="entry name" value="PIG-L"/>
    <property type="match status" value="1"/>
</dbReference>
<reference evidence="1 2" key="1">
    <citation type="journal article" date="2021" name="Environ. Microbiol.">
        <title>New insights into the diversity and evolution of the archaeal mobilome from three complete genomes of Saccharolobus shibatae.</title>
        <authorList>
            <person name="Medvedeva S."/>
            <person name="Brandt D."/>
            <person name="Cvirkaite-Krupovic V."/>
            <person name="Liu Y."/>
            <person name="Severinov K."/>
            <person name="Ishino S."/>
            <person name="Ishino Y."/>
            <person name="Prangishvili D."/>
            <person name="Kalinowski J."/>
            <person name="Krupovic M."/>
        </authorList>
    </citation>
    <scope>NUCLEOTIDE SEQUENCE [LARGE SCALE GENOMIC DNA]</scope>
    <source>
        <strain evidence="1 2">S38A</strain>
    </source>
</reference>
<dbReference type="GeneID" id="65557391"/>
<name>A0A8F5C1Y2_9CREN</name>
<evidence type="ECO:0000313" key="1">
    <source>
        <dbReference type="EMBL" id="QXJ35496.1"/>
    </source>
</evidence>
<evidence type="ECO:0008006" key="3">
    <source>
        <dbReference type="Google" id="ProtNLM"/>
    </source>
</evidence>
<dbReference type="Proteomes" id="UP000694036">
    <property type="component" value="Chromosome"/>
</dbReference>
<dbReference type="EMBL" id="CP077713">
    <property type="protein sequence ID" value="QXJ35496.1"/>
    <property type="molecule type" value="Genomic_DNA"/>
</dbReference>
<evidence type="ECO:0000313" key="2">
    <source>
        <dbReference type="Proteomes" id="UP000694036"/>
    </source>
</evidence>
<sequence>MKIVFISPHPDDECDNAGGTLAKLVKRGNEVYIIYLTDGSMGSPIAEERGRTLAEKRKREALEGLKILGIRNSPFFLDFPDYRLKFHVNEAKNYVSEIFKSLSPDIVFYPSLFEAHPDHKAGGHIAKQAVIGLRISEFTYLNWPPLNWRRVLWKLSHKRILVNIKEFKEVKLKAMMRHKSQFRYLDKDYIHRFFETDFERFYVERLIDKSHLREILDN</sequence>
<dbReference type="RefSeq" id="WP_218258044.1">
    <property type="nucleotide sequence ID" value="NZ_CP077713.1"/>
</dbReference>
<proteinExistence type="predicted"/>
<organism evidence="1 2">
    <name type="scientific">Saccharolobus shibatae</name>
    <dbReference type="NCBI Taxonomy" id="2286"/>
    <lineage>
        <taxon>Archaea</taxon>
        <taxon>Thermoproteota</taxon>
        <taxon>Thermoprotei</taxon>
        <taxon>Sulfolobales</taxon>
        <taxon>Sulfolobaceae</taxon>
        <taxon>Saccharolobus</taxon>
    </lineage>
</organism>
<dbReference type="PANTHER" id="PTHR12993">
    <property type="entry name" value="N-ACETYLGLUCOSAMINYL-PHOSPHATIDYLINOSITOL DE-N-ACETYLASE-RELATED"/>
    <property type="match status" value="1"/>
</dbReference>